<keyword evidence="3" id="KW-1185">Reference proteome</keyword>
<keyword evidence="1" id="KW-0472">Membrane</keyword>
<organism evidence="2 3">
    <name type="scientific">Amborella trichopoda</name>
    <dbReference type="NCBI Taxonomy" id="13333"/>
    <lineage>
        <taxon>Eukaryota</taxon>
        <taxon>Viridiplantae</taxon>
        <taxon>Streptophyta</taxon>
        <taxon>Embryophyta</taxon>
        <taxon>Tracheophyta</taxon>
        <taxon>Spermatophyta</taxon>
        <taxon>Magnoliopsida</taxon>
        <taxon>Amborellales</taxon>
        <taxon>Amborellaceae</taxon>
        <taxon>Amborella</taxon>
    </lineage>
</organism>
<dbReference type="AlphaFoldDB" id="U5CY46"/>
<evidence type="ECO:0000313" key="2">
    <source>
        <dbReference type="EMBL" id="ERN15074.1"/>
    </source>
</evidence>
<keyword evidence="1" id="KW-0812">Transmembrane</keyword>
<feature type="transmembrane region" description="Helical" evidence="1">
    <location>
        <begin position="32"/>
        <end position="52"/>
    </location>
</feature>
<dbReference type="HOGENOM" id="CLU_1878213_0_0_1"/>
<feature type="transmembrane region" description="Helical" evidence="1">
    <location>
        <begin position="108"/>
        <end position="132"/>
    </location>
</feature>
<keyword evidence="1" id="KW-1133">Transmembrane helix</keyword>
<feature type="transmembrane region" description="Helical" evidence="1">
    <location>
        <begin position="73"/>
        <end position="96"/>
    </location>
</feature>
<accession>U5CY46</accession>
<sequence length="136" mass="14660">MPTPKPEFSPVFLDDLLFPAPSARSRPEKPEGVWHTVFIASMILLSTAMGAIKFSRSHGEFPVRVQVAKMVFWASNTGAMGLCGGVVVSLVGLTYIGDEAKLVGMVDLGRRLIMVVVIFLQLSYTSAVFVICNGGL</sequence>
<dbReference type="EMBL" id="KI392510">
    <property type="protein sequence ID" value="ERN15074.1"/>
    <property type="molecule type" value="Genomic_DNA"/>
</dbReference>
<dbReference type="Gramene" id="ERN15074">
    <property type="protein sequence ID" value="ERN15074"/>
    <property type="gene ID" value="AMTR_s00056p00041610"/>
</dbReference>
<evidence type="ECO:0000256" key="1">
    <source>
        <dbReference type="SAM" id="Phobius"/>
    </source>
</evidence>
<evidence type="ECO:0000313" key="3">
    <source>
        <dbReference type="Proteomes" id="UP000017836"/>
    </source>
</evidence>
<reference evidence="3" key="1">
    <citation type="journal article" date="2013" name="Science">
        <title>The Amborella genome and the evolution of flowering plants.</title>
        <authorList>
            <consortium name="Amborella Genome Project"/>
        </authorList>
    </citation>
    <scope>NUCLEOTIDE SEQUENCE [LARGE SCALE GENOMIC DNA]</scope>
</reference>
<name>U5CY46_AMBTC</name>
<dbReference type="Proteomes" id="UP000017836">
    <property type="component" value="Unassembled WGS sequence"/>
</dbReference>
<protein>
    <submittedName>
        <fullName evidence="2">Uncharacterized protein</fullName>
    </submittedName>
</protein>
<proteinExistence type="predicted"/>
<gene>
    <name evidence="2" type="ORF">AMTR_s00056p00041610</name>
</gene>